<feature type="region of interest" description="Disordered" evidence="5">
    <location>
        <begin position="378"/>
        <end position="402"/>
    </location>
</feature>
<evidence type="ECO:0000256" key="6">
    <source>
        <dbReference type="SAM" id="Phobius"/>
    </source>
</evidence>
<dbReference type="Gene3D" id="1.20.5.510">
    <property type="entry name" value="Single helix bin"/>
    <property type="match status" value="1"/>
</dbReference>
<gene>
    <name evidence="8" type="ORF">PENDEC_c006G05123</name>
</gene>
<evidence type="ECO:0000256" key="3">
    <source>
        <dbReference type="ARBA" id="ARBA00022989"/>
    </source>
</evidence>
<evidence type="ECO:0000256" key="7">
    <source>
        <dbReference type="SAM" id="SignalP"/>
    </source>
</evidence>
<name>A0A1V6PGD8_PENDC</name>
<evidence type="ECO:0000313" key="8">
    <source>
        <dbReference type="EMBL" id="OQD75722.1"/>
    </source>
</evidence>
<proteinExistence type="predicted"/>
<dbReference type="PANTHER" id="PTHR15549:SF26">
    <property type="entry name" value="AXIAL BUDDING PATTERN PROTEIN 2-RELATED"/>
    <property type="match status" value="1"/>
</dbReference>
<keyword evidence="7" id="KW-0732">Signal</keyword>
<dbReference type="PANTHER" id="PTHR15549">
    <property type="entry name" value="PAIRED IMMUNOGLOBULIN-LIKE TYPE 2 RECEPTOR"/>
    <property type="match status" value="1"/>
</dbReference>
<keyword evidence="9" id="KW-1185">Reference proteome</keyword>
<feature type="chain" id="PRO_5012031429" evidence="7">
    <location>
        <begin position="21"/>
        <end position="402"/>
    </location>
</feature>
<evidence type="ECO:0000313" key="9">
    <source>
        <dbReference type="Proteomes" id="UP000191522"/>
    </source>
</evidence>
<accession>A0A1V6PGD8</accession>
<dbReference type="OrthoDB" id="5347452at2759"/>
<reference evidence="9" key="1">
    <citation type="journal article" date="2017" name="Nat. Microbiol.">
        <title>Global analysis of biosynthetic gene clusters reveals vast potential of secondary metabolite production in Penicillium species.</title>
        <authorList>
            <person name="Nielsen J.C."/>
            <person name="Grijseels S."/>
            <person name="Prigent S."/>
            <person name="Ji B."/>
            <person name="Dainat J."/>
            <person name="Nielsen K.F."/>
            <person name="Frisvad J.C."/>
            <person name="Workman M."/>
            <person name="Nielsen J."/>
        </authorList>
    </citation>
    <scope>NUCLEOTIDE SEQUENCE [LARGE SCALE GENOMIC DNA]</scope>
    <source>
        <strain evidence="9">IBT 11843</strain>
    </source>
</reference>
<feature type="region of interest" description="Disordered" evidence="5">
    <location>
        <begin position="248"/>
        <end position="268"/>
    </location>
</feature>
<dbReference type="STRING" id="69771.A0A1V6PGD8"/>
<keyword evidence="4 6" id="KW-0472">Membrane</keyword>
<dbReference type="GO" id="GO:0071944">
    <property type="term" value="C:cell periphery"/>
    <property type="evidence" value="ECO:0007669"/>
    <property type="project" value="UniProtKB-ARBA"/>
</dbReference>
<feature type="region of interest" description="Disordered" evidence="5">
    <location>
        <begin position="303"/>
        <end position="334"/>
    </location>
</feature>
<comment type="subcellular location">
    <subcellularLocation>
        <location evidence="1">Membrane</location>
        <topology evidence="1">Single-pass membrane protein</topology>
    </subcellularLocation>
</comment>
<evidence type="ECO:0000256" key="2">
    <source>
        <dbReference type="ARBA" id="ARBA00022692"/>
    </source>
</evidence>
<keyword evidence="3 6" id="KW-1133">Transmembrane helix</keyword>
<evidence type="ECO:0000256" key="4">
    <source>
        <dbReference type="ARBA" id="ARBA00023136"/>
    </source>
</evidence>
<dbReference type="AlphaFoldDB" id="A0A1V6PGD8"/>
<dbReference type="GO" id="GO:0016020">
    <property type="term" value="C:membrane"/>
    <property type="evidence" value="ECO:0007669"/>
    <property type="project" value="UniProtKB-SubCell"/>
</dbReference>
<evidence type="ECO:0000256" key="5">
    <source>
        <dbReference type="SAM" id="MobiDB-lite"/>
    </source>
</evidence>
<dbReference type="Proteomes" id="UP000191522">
    <property type="component" value="Unassembled WGS sequence"/>
</dbReference>
<feature type="transmembrane region" description="Helical" evidence="6">
    <location>
        <begin position="271"/>
        <end position="295"/>
    </location>
</feature>
<dbReference type="OMA" id="TECYTIY"/>
<feature type="signal peptide" evidence="7">
    <location>
        <begin position="1"/>
        <end position="20"/>
    </location>
</feature>
<dbReference type="InterPro" id="IPR051694">
    <property type="entry name" value="Immunoregulatory_rcpt-like"/>
</dbReference>
<evidence type="ECO:0000256" key="1">
    <source>
        <dbReference type="ARBA" id="ARBA00004167"/>
    </source>
</evidence>
<sequence>MLTLRSVGLLALPFVHLAQAIAFKAPVATDGPRGQLYNPAGPETTPGLNVNSPLLQRRDSTWAFTQSGYMHASPNVCGFWDGDANAPIQCQQDFTCVFHISSGSNDRYPGMVGCCQGLDCAFETFCYDSSKVSATPSLTSAFDAFGMYCTDSSAPACISYTYPDLGVQEFGCGATSDISSLYLTASPFTVTGSTEFMTDVRTWTVSDEFLDTYTSSWSSRYGSTTAPKETGLSSGSATATSGGTLTGSFTGHTATTSASSSSSSSSSNTGAIVGGVVGGVGGAALIAGALGFFWIRRRKQQQKRNATADAAGDGYQAVPGNQPPPPAWETQPPAEMEGNFASQRYAEVQGDTPEHGVLGAAGTQGKDKHEVHEMDSGNVIAELPTDYDVKNKTEGSHQTPNE</sequence>
<keyword evidence="2 6" id="KW-0812">Transmembrane</keyword>
<organism evidence="8 9">
    <name type="scientific">Penicillium decumbens</name>
    <dbReference type="NCBI Taxonomy" id="69771"/>
    <lineage>
        <taxon>Eukaryota</taxon>
        <taxon>Fungi</taxon>
        <taxon>Dikarya</taxon>
        <taxon>Ascomycota</taxon>
        <taxon>Pezizomycotina</taxon>
        <taxon>Eurotiomycetes</taxon>
        <taxon>Eurotiomycetidae</taxon>
        <taxon>Eurotiales</taxon>
        <taxon>Aspergillaceae</taxon>
        <taxon>Penicillium</taxon>
    </lineage>
</organism>
<protein>
    <submittedName>
        <fullName evidence="8">Uncharacterized protein</fullName>
    </submittedName>
</protein>
<dbReference type="EMBL" id="MDYL01000006">
    <property type="protein sequence ID" value="OQD75722.1"/>
    <property type="molecule type" value="Genomic_DNA"/>
</dbReference>
<comment type="caution">
    <text evidence="8">The sequence shown here is derived from an EMBL/GenBank/DDBJ whole genome shotgun (WGS) entry which is preliminary data.</text>
</comment>